<evidence type="ECO:0000313" key="3">
    <source>
        <dbReference type="Proteomes" id="UP000317650"/>
    </source>
</evidence>
<proteinExistence type="predicted"/>
<sequence>MARRKREMKKKAKGIYGGSSSDSGIGWKRELAPGQDVTASAEVNLRFVRVSISDLDTCVEAAVLQTYREDRRCQE</sequence>
<evidence type="ECO:0000256" key="1">
    <source>
        <dbReference type="SAM" id="MobiDB-lite"/>
    </source>
</evidence>
<feature type="compositionally biased region" description="Basic residues" evidence="1">
    <location>
        <begin position="1"/>
        <end position="13"/>
    </location>
</feature>
<name>A0A4V4HA88_MUSBA</name>
<dbReference type="Proteomes" id="UP000317650">
    <property type="component" value="Chromosome 4"/>
</dbReference>
<accession>A0A4V4HA88</accession>
<protein>
    <submittedName>
        <fullName evidence="2">Uncharacterized protein</fullName>
    </submittedName>
</protein>
<organism evidence="2 3">
    <name type="scientific">Musa balbisiana</name>
    <name type="common">Banana</name>
    <dbReference type="NCBI Taxonomy" id="52838"/>
    <lineage>
        <taxon>Eukaryota</taxon>
        <taxon>Viridiplantae</taxon>
        <taxon>Streptophyta</taxon>
        <taxon>Embryophyta</taxon>
        <taxon>Tracheophyta</taxon>
        <taxon>Spermatophyta</taxon>
        <taxon>Magnoliopsida</taxon>
        <taxon>Liliopsida</taxon>
        <taxon>Zingiberales</taxon>
        <taxon>Musaceae</taxon>
        <taxon>Musa</taxon>
    </lineage>
</organism>
<evidence type="ECO:0000313" key="2">
    <source>
        <dbReference type="EMBL" id="THU74515.1"/>
    </source>
</evidence>
<dbReference type="EMBL" id="PYDT01000001">
    <property type="protein sequence ID" value="THU74515.1"/>
    <property type="molecule type" value="Genomic_DNA"/>
</dbReference>
<reference evidence="2 3" key="1">
    <citation type="journal article" date="2019" name="Nat. Plants">
        <title>Genome sequencing of Musa balbisiana reveals subgenome evolution and function divergence in polyploid bananas.</title>
        <authorList>
            <person name="Yao X."/>
        </authorList>
    </citation>
    <scope>NUCLEOTIDE SEQUENCE [LARGE SCALE GENOMIC DNA]</scope>
    <source>
        <strain evidence="3">cv. DH-PKW</strain>
        <tissue evidence="2">Leaves</tissue>
    </source>
</reference>
<keyword evidence="3" id="KW-1185">Reference proteome</keyword>
<dbReference type="AlphaFoldDB" id="A0A4V4HA88"/>
<comment type="caution">
    <text evidence="2">The sequence shown here is derived from an EMBL/GenBank/DDBJ whole genome shotgun (WGS) entry which is preliminary data.</text>
</comment>
<gene>
    <name evidence="2" type="ORF">C4D60_Mb04t34180</name>
</gene>
<feature type="region of interest" description="Disordered" evidence="1">
    <location>
        <begin position="1"/>
        <end position="27"/>
    </location>
</feature>